<evidence type="ECO:0000256" key="1">
    <source>
        <dbReference type="ARBA" id="ARBA00004448"/>
    </source>
</evidence>
<keyword evidence="5" id="KW-0679">Respiratory chain</keyword>
<evidence type="ECO:0000256" key="13">
    <source>
        <dbReference type="ARBA" id="ARBA00023128"/>
    </source>
</evidence>
<feature type="transmembrane region" description="Helical" evidence="16">
    <location>
        <begin position="482"/>
        <end position="503"/>
    </location>
</feature>
<dbReference type="InterPro" id="IPR001516">
    <property type="entry name" value="Proton_antipo_N"/>
</dbReference>
<dbReference type="GeneID" id="41954658"/>
<feature type="transmembrane region" description="Helical" evidence="16">
    <location>
        <begin position="583"/>
        <end position="602"/>
    </location>
</feature>
<feature type="domain" description="NADH-Ubiquinone oxidoreductase (complex I) chain 5 N-terminal" evidence="18">
    <location>
        <begin position="69"/>
        <end position="117"/>
    </location>
</feature>
<proteinExistence type="inferred from homology"/>
<geneLocation type="mitochondrion" evidence="20"/>
<evidence type="ECO:0000256" key="6">
    <source>
        <dbReference type="ARBA" id="ARBA00022692"/>
    </source>
</evidence>
<dbReference type="AlphaFoldDB" id="A0A5C1ZYT0"/>
<comment type="subcellular location">
    <subcellularLocation>
        <location evidence="1">Mitochondrion inner membrane</location>
        <topology evidence="1">Multi-pass membrane protein</topology>
    </subcellularLocation>
</comment>
<evidence type="ECO:0000256" key="10">
    <source>
        <dbReference type="ARBA" id="ARBA00022989"/>
    </source>
</evidence>
<dbReference type="PRINTS" id="PR01434">
    <property type="entry name" value="NADHDHGNASE5"/>
</dbReference>
<name>A0A5C1ZYT0_9SAUR</name>
<dbReference type="PANTHER" id="PTHR42829:SF2">
    <property type="entry name" value="NADH-UBIQUINONE OXIDOREDUCTASE CHAIN 5"/>
    <property type="match status" value="1"/>
</dbReference>
<evidence type="ECO:0000259" key="19">
    <source>
        <dbReference type="Pfam" id="PF06455"/>
    </source>
</evidence>
<feature type="domain" description="NADH dehydrogenase subunit 5 C-terminal" evidence="19">
    <location>
        <begin position="421"/>
        <end position="597"/>
    </location>
</feature>
<evidence type="ECO:0000256" key="3">
    <source>
        <dbReference type="ARBA" id="ARBA00021096"/>
    </source>
</evidence>
<keyword evidence="4 16" id="KW-0813">Transport</keyword>
<dbReference type="InterPro" id="IPR003945">
    <property type="entry name" value="NU5C-like"/>
</dbReference>
<evidence type="ECO:0000256" key="11">
    <source>
        <dbReference type="ARBA" id="ARBA00023027"/>
    </source>
</evidence>
<dbReference type="GO" id="GO:0015990">
    <property type="term" value="P:electron transport coupled proton transport"/>
    <property type="evidence" value="ECO:0007669"/>
    <property type="project" value="TreeGrafter"/>
</dbReference>
<keyword evidence="12 16" id="KW-0830">Ubiquinone</keyword>
<dbReference type="NCBIfam" id="TIGR01974">
    <property type="entry name" value="NDH_I_L"/>
    <property type="match status" value="1"/>
</dbReference>
<keyword evidence="6 16" id="KW-0812">Transmembrane</keyword>
<dbReference type="GO" id="GO:0042773">
    <property type="term" value="P:ATP synthesis coupled electron transport"/>
    <property type="evidence" value="ECO:0007669"/>
    <property type="project" value="InterPro"/>
</dbReference>
<evidence type="ECO:0000313" key="20">
    <source>
        <dbReference type="EMBL" id="QEO33846.1"/>
    </source>
</evidence>
<gene>
    <name evidence="20" type="primary">ND5</name>
</gene>
<dbReference type="InterPro" id="IPR001750">
    <property type="entry name" value="ND/Mrp_TM"/>
</dbReference>
<dbReference type="EMBL" id="MH745105">
    <property type="protein sequence ID" value="QEO33846.1"/>
    <property type="molecule type" value="Genomic_DNA"/>
</dbReference>
<evidence type="ECO:0000256" key="4">
    <source>
        <dbReference type="ARBA" id="ARBA00022448"/>
    </source>
</evidence>
<protein>
    <recommendedName>
        <fullName evidence="3 16">NADH-ubiquinone oxidoreductase chain 5</fullName>
        <ecNumber evidence="2 16">7.1.1.2</ecNumber>
    </recommendedName>
</protein>
<dbReference type="PANTHER" id="PTHR42829">
    <property type="entry name" value="NADH-UBIQUINONE OXIDOREDUCTASE CHAIN 5"/>
    <property type="match status" value="1"/>
</dbReference>
<keyword evidence="8" id="KW-1278">Translocase</keyword>
<dbReference type="Pfam" id="PF00361">
    <property type="entry name" value="Proton_antipo_M"/>
    <property type="match status" value="1"/>
</dbReference>
<keyword evidence="14 16" id="KW-0472">Membrane</keyword>
<keyword evidence="13 16" id="KW-0496">Mitochondrion</keyword>
<keyword evidence="9" id="KW-0249">Electron transport</keyword>
<dbReference type="GO" id="GO:0003954">
    <property type="term" value="F:NADH dehydrogenase activity"/>
    <property type="evidence" value="ECO:0007669"/>
    <property type="project" value="TreeGrafter"/>
</dbReference>
<evidence type="ECO:0000256" key="5">
    <source>
        <dbReference type="ARBA" id="ARBA00022660"/>
    </source>
</evidence>
<comment type="function">
    <text evidence="16">Core subunit of the mitochondrial membrane respiratory chain NADH dehydrogenase (Complex I) which catalyzes electron transfer from NADH through the respiratory chain, using ubiquinone as an electron acceptor. Essential for the catalytic activity and assembly of complex I.</text>
</comment>
<feature type="transmembrane region" description="Helical" evidence="16">
    <location>
        <begin position="272"/>
        <end position="293"/>
    </location>
</feature>
<evidence type="ECO:0000256" key="9">
    <source>
        <dbReference type="ARBA" id="ARBA00022982"/>
    </source>
</evidence>
<organism evidence="20">
    <name type="scientific">Xerotyphlops vermicularis</name>
    <name type="common">Eurasian blind snake</name>
    <dbReference type="NCBI Taxonomy" id="759976"/>
    <lineage>
        <taxon>Eukaryota</taxon>
        <taxon>Metazoa</taxon>
        <taxon>Chordata</taxon>
        <taxon>Craniata</taxon>
        <taxon>Vertebrata</taxon>
        <taxon>Euteleostomi</taxon>
        <taxon>Lepidosauria</taxon>
        <taxon>Squamata</taxon>
        <taxon>Bifurcata</taxon>
        <taxon>Unidentata</taxon>
        <taxon>Episquamata</taxon>
        <taxon>Toxicofera</taxon>
        <taxon>Serpentes</taxon>
        <taxon>Typhlopoidea</taxon>
        <taxon>Typhlopidae</taxon>
        <taxon>Xerotyphlops</taxon>
    </lineage>
</organism>
<dbReference type="GO" id="GO:0008137">
    <property type="term" value="F:NADH dehydrogenase (ubiquinone) activity"/>
    <property type="evidence" value="ECO:0007669"/>
    <property type="project" value="UniProtKB-EC"/>
</dbReference>
<sequence>MTTPIMVTSTLLIYLWLMIPLMKYMTPNNKLTPTLLKNFIKKAFITSLVPTLLFMKNETDMSVKFSTPMNLETYNIYISITLDMYSIMFTSIALFITWSIMEFSTWYMSSDPHLKKFLKYLITFLLAMLVIISANNLYQFFIGWEGVGIMSFLLIGWWFARTDANTASLQAIIYNRLGDIGLLMTMFWLSMNTSWDIQEMFTQINSYQIIPMAGLLLAATGKSAQFGLHPWLPAAMEGPTPVSALLHSSTMVVAGVFLILRMHPMMQDTPLILSSCLIIGSLTTLLSAIVASTQNDIKKIIALSTTSQLGLMMVTLGLNQPVLAFMHMCMHSFFKAMLFLCAGSFIHNLDNEQDIRKMGNLQLMFPATSSAITTANMALMGTPFLSGFYSKDIIIETITNSYTNAWALALTLVATVLSATYSTRMMLLAMTNFTKVKQTTTHPESKTMLNSISRLLIGTITAGLLTKMMISPSSSVLTMPQLVKMAALVLSILGLIITMDMILMNKSSQQHTPNTMNHSLNQFMFFNTVHRKMPLSTLKFSQNLSTELTDMWTLEKYGPKGAASKNIYMTHLTTQQKNLIKSYLMVFSLTLLLTTMTLLPNWP</sequence>
<dbReference type="InterPro" id="IPR018393">
    <property type="entry name" value="NADHpl_OxRdtase_5_subgr"/>
</dbReference>
<feature type="transmembrane region" description="Helical" evidence="16">
    <location>
        <begin position="38"/>
        <end position="55"/>
    </location>
</feature>
<feature type="transmembrane region" description="Helical" evidence="16">
    <location>
        <begin position="172"/>
        <end position="189"/>
    </location>
</feature>
<dbReference type="EC" id="7.1.1.2" evidence="2 16"/>
<keyword evidence="11 16" id="KW-0520">NAD</keyword>
<dbReference type="Pfam" id="PF06455">
    <property type="entry name" value="NADH5_C"/>
    <property type="match status" value="1"/>
</dbReference>
<feature type="transmembrane region" description="Helical" evidence="16">
    <location>
        <begin position="6"/>
        <end position="26"/>
    </location>
</feature>
<keyword evidence="10 16" id="KW-1133">Transmembrane helix</keyword>
<evidence type="ECO:0000259" key="18">
    <source>
        <dbReference type="Pfam" id="PF00662"/>
    </source>
</evidence>
<evidence type="ECO:0000256" key="2">
    <source>
        <dbReference type="ARBA" id="ARBA00012944"/>
    </source>
</evidence>
<evidence type="ECO:0000256" key="7">
    <source>
        <dbReference type="ARBA" id="ARBA00022792"/>
    </source>
</evidence>
<feature type="transmembrane region" description="Helical" evidence="16">
    <location>
        <begin position="75"/>
        <end position="96"/>
    </location>
</feature>
<evidence type="ECO:0000259" key="17">
    <source>
        <dbReference type="Pfam" id="PF00361"/>
    </source>
</evidence>
<dbReference type="CTD" id="4540"/>
<dbReference type="InterPro" id="IPR010934">
    <property type="entry name" value="NADH_DH_su5_C"/>
</dbReference>
<feature type="transmembrane region" description="Helical" evidence="16">
    <location>
        <begin position="324"/>
        <end position="349"/>
    </location>
</feature>
<dbReference type="Pfam" id="PF00662">
    <property type="entry name" value="Proton_antipo_N"/>
    <property type="match status" value="1"/>
</dbReference>
<accession>A0A5C1ZYT0</accession>
<reference evidence="20" key="1">
    <citation type="journal article" date="2019" name="Mitochondrial DNA Part B Resour">
        <title>The complete mitogenome of the Eurasian blindsnake Xerotyphlops vermicularis (Reptilia, Typhlopidae).</title>
        <authorList>
            <person name="Kornilios P."/>
        </authorList>
    </citation>
    <scope>NUCLEOTIDE SEQUENCE</scope>
</reference>
<feature type="transmembrane region" description="Helical" evidence="16">
    <location>
        <begin position="240"/>
        <end position="260"/>
    </location>
</feature>
<dbReference type="GO" id="GO:0005743">
    <property type="term" value="C:mitochondrial inner membrane"/>
    <property type="evidence" value="ECO:0007669"/>
    <property type="project" value="UniProtKB-SubCell"/>
</dbReference>
<evidence type="ECO:0000256" key="15">
    <source>
        <dbReference type="ARBA" id="ARBA00049551"/>
    </source>
</evidence>
<comment type="similarity">
    <text evidence="16">Belongs to the complex I subunit 5 family.</text>
</comment>
<keyword evidence="7" id="KW-0999">Mitochondrion inner membrane</keyword>
<feature type="transmembrane region" description="Helical" evidence="16">
    <location>
        <begin position="361"/>
        <end position="385"/>
    </location>
</feature>
<feature type="transmembrane region" description="Helical" evidence="16">
    <location>
        <begin position="117"/>
        <end position="134"/>
    </location>
</feature>
<dbReference type="RefSeq" id="YP_009704354.1">
    <property type="nucleotide sequence ID" value="NC_044967.1"/>
</dbReference>
<evidence type="ECO:0000256" key="8">
    <source>
        <dbReference type="ARBA" id="ARBA00022967"/>
    </source>
</evidence>
<evidence type="ECO:0000256" key="14">
    <source>
        <dbReference type="ARBA" id="ARBA00023136"/>
    </source>
</evidence>
<evidence type="ECO:0000256" key="16">
    <source>
        <dbReference type="RuleBase" id="RU003404"/>
    </source>
</evidence>
<evidence type="ECO:0000256" key="12">
    <source>
        <dbReference type="ARBA" id="ARBA00023075"/>
    </source>
</evidence>
<feature type="transmembrane region" description="Helical" evidence="16">
    <location>
        <begin position="405"/>
        <end position="430"/>
    </location>
</feature>
<feature type="transmembrane region" description="Helical" evidence="16">
    <location>
        <begin position="451"/>
        <end position="470"/>
    </location>
</feature>
<feature type="domain" description="NADH:quinone oxidoreductase/Mrp antiporter transmembrane" evidence="17">
    <location>
        <begin position="134"/>
        <end position="417"/>
    </location>
</feature>
<feature type="transmembrane region" description="Helical" evidence="16">
    <location>
        <begin position="140"/>
        <end position="160"/>
    </location>
</feature>
<comment type="catalytic activity">
    <reaction evidence="15 16">
        <text>a ubiquinone + NADH + 5 H(+)(in) = a ubiquinol + NAD(+) + 4 H(+)(out)</text>
        <dbReference type="Rhea" id="RHEA:29091"/>
        <dbReference type="Rhea" id="RHEA-COMP:9565"/>
        <dbReference type="Rhea" id="RHEA-COMP:9566"/>
        <dbReference type="ChEBI" id="CHEBI:15378"/>
        <dbReference type="ChEBI" id="CHEBI:16389"/>
        <dbReference type="ChEBI" id="CHEBI:17976"/>
        <dbReference type="ChEBI" id="CHEBI:57540"/>
        <dbReference type="ChEBI" id="CHEBI:57945"/>
        <dbReference type="EC" id="7.1.1.2"/>
    </reaction>
</comment>